<name>X0X7A4_9ZZZZ</name>
<dbReference type="AlphaFoldDB" id="X0X7A4"/>
<evidence type="ECO:0000313" key="1">
    <source>
        <dbReference type="EMBL" id="GAG39104.1"/>
    </source>
</evidence>
<proteinExistence type="predicted"/>
<protein>
    <submittedName>
        <fullName evidence="1">Uncharacterized protein</fullName>
    </submittedName>
</protein>
<dbReference type="EMBL" id="BARS01042068">
    <property type="protein sequence ID" value="GAG39104.1"/>
    <property type="molecule type" value="Genomic_DNA"/>
</dbReference>
<feature type="non-terminal residue" evidence="1">
    <location>
        <position position="1"/>
    </location>
</feature>
<reference evidence="1" key="1">
    <citation type="journal article" date="2014" name="Front. Microbiol.">
        <title>High frequency of phylogenetically diverse reductive dehalogenase-homologous genes in deep subseafloor sedimentary metagenomes.</title>
        <authorList>
            <person name="Kawai M."/>
            <person name="Futagami T."/>
            <person name="Toyoda A."/>
            <person name="Takaki Y."/>
            <person name="Nishi S."/>
            <person name="Hori S."/>
            <person name="Arai W."/>
            <person name="Tsubouchi T."/>
            <person name="Morono Y."/>
            <person name="Uchiyama I."/>
            <person name="Ito T."/>
            <person name="Fujiyama A."/>
            <person name="Inagaki F."/>
            <person name="Takami H."/>
        </authorList>
    </citation>
    <scope>NUCLEOTIDE SEQUENCE</scope>
    <source>
        <strain evidence="1">Expedition CK06-06</strain>
    </source>
</reference>
<comment type="caution">
    <text evidence="1">The sequence shown here is derived from an EMBL/GenBank/DDBJ whole genome shotgun (WGS) entry which is preliminary data.</text>
</comment>
<organism evidence="1">
    <name type="scientific">marine sediment metagenome</name>
    <dbReference type="NCBI Taxonomy" id="412755"/>
    <lineage>
        <taxon>unclassified sequences</taxon>
        <taxon>metagenomes</taxon>
        <taxon>ecological metagenomes</taxon>
    </lineage>
</organism>
<accession>X0X7A4</accession>
<sequence>ADEFGACQAFDVMCTLFNDQFVNRHKIGGAESYLAEQQIDSIQPKCYFVF</sequence>
<gene>
    <name evidence="1" type="ORF">S01H1_63880</name>
</gene>